<dbReference type="PANTHER" id="PTHR43806:SF60">
    <property type="entry name" value="PROPROTEIN CONVERTASE SUBTILISIN_KEXIN TYPE 9"/>
    <property type="match status" value="1"/>
</dbReference>
<dbReference type="Proteomes" id="UP000007879">
    <property type="component" value="Unassembled WGS sequence"/>
</dbReference>
<dbReference type="AlphaFoldDB" id="A0AAN0IEQ1"/>
<dbReference type="RefSeq" id="XP_003387034.2">
    <property type="nucleotide sequence ID" value="XM_003386986.2"/>
</dbReference>
<organism evidence="7 8">
    <name type="scientific">Amphimedon queenslandica</name>
    <name type="common">Sponge</name>
    <dbReference type="NCBI Taxonomy" id="400682"/>
    <lineage>
        <taxon>Eukaryota</taxon>
        <taxon>Metazoa</taxon>
        <taxon>Porifera</taxon>
        <taxon>Demospongiae</taxon>
        <taxon>Heteroscleromorpha</taxon>
        <taxon>Haplosclerida</taxon>
        <taxon>Niphatidae</taxon>
        <taxon>Amphimedon</taxon>
    </lineage>
</organism>
<dbReference type="GeneID" id="100637337"/>
<dbReference type="SUPFAM" id="SSF52743">
    <property type="entry name" value="Subtilisin-like"/>
    <property type="match status" value="1"/>
</dbReference>
<evidence type="ECO:0000259" key="6">
    <source>
        <dbReference type="Pfam" id="PF00082"/>
    </source>
</evidence>
<feature type="active site" description="Charge relay system" evidence="5">
    <location>
        <position position="251"/>
    </location>
</feature>
<dbReference type="CDD" id="cd04077">
    <property type="entry name" value="Peptidases_S8_PCSK9_ProteinaseK_like"/>
    <property type="match status" value="1"/>
</dbReference>
<feature type="active site" description="Charge relay system" evidence="5">
    <location>
        <position position="213"/>
    </location>
</feature>
<dbReference type="EnsemblMetazoa" id="XM_003386986.2">
    <property type="protein sequence ID" value="XP_003387034.2"/>
    <property type="gene ID" value="LOC100637337"/>
</dbReference>
<comment type="similarity">
    <text evidence="1 5">Belongs to the peptidase S8 family.</text>
</comment>
<dbReference type="PRINTS" id="PR00723">
    <property type="entry name" value="SUBTILISIN"/>
</dbReference>
<keyword evidence="2 5" id="KW-0645">Protease</keyword>
<dbReference type="GO" id="GO:0006508">
    <property type="term" value="P:proteolysis"/>
    <property type="evidence" value="ECO:0007669"/>
    <property type="project" value="UniProtKB-KW"/>
</dbReference>
<keyword evidence="8" id="KW-1185">Reference proteome</keyword>
<keyword evidence="3 5" id="KW-0378">Hydrolase</keyword>
<evidence type="ECO:0000256" key="1">
    <source>
        <dbReference type="ARBA" id="ARBA00011073"/>
    </source>
</evidence>
<keyword evidence="4 5" id="KW-0720">Serine protease</keyword>
<dbReference type="KEGG" id="aqu:100637337"/>
<dbReference type="InterPro" id="IPR015500">
    <property type="entry name" value="Peptidase_S8_subtilisin-rel"/>
</dbReference>
<dbReference type="Gene3D" id="3.40.50.200">
    <property type="entry name" value="Peptidase S8/S53 domain"/>
    <property type="match status" value="1"/>
</dbReference>
<reference evidence="8" key="1">
    <citation type="journal article" date="2010" name="Nature">
        <title>The Amphimedon queenslandica genome and the evolution of animal complexity.</title>
        <authorList>
            <person name="Srivastava M."/>
            <person name="Simakov O."/>
            <person name="Chapman J."/>
            <person name="Fahey B."/>
            <person name="Gauthier M.E."/>
            <person name="Mitros T."/>
            <person name="Richards G.S."/>
            <person name="Conaco C."/>
            <person name="Dacre M."/>
            <person name="Hellsten U."/>
            <person name="Larroux C."/>
            <person name="Putnam N.H."/>
            <person name="Stanke M."/>
            <person name="Adamska M."/>
            <person name="Darling A."/>
            <person name="Degnan S.M."/>
            <person name="Oakley T.H."/>
            <person name="Plachetzki D.C."/>
            <person name="Zhai Y."/>
            <person name="Adamski M."/>
            <person name="Calcino A."/>
            <person name="Cummins S.F."/>
            <person name="Goodstein D.M."/>
            <person name="Harris C."/>
            <person name="Jackson D.J."/>
            <person name="Leys S.P."/>
            <person name="Shu S."/>
            <person name="Woodcroft B.J."/>
            <person name="Vervoort M."/>
            <person name="Kosik K.S."/>
            <person name="Manning G."/>
            <person name="Degnan B.M."/>
            <person name="Rokhsar D.S."/>
        </authorList>
    </citation>
    <scope>NUCLEOTIDE SEQUENCE [LARGE SCALE GENOMIC DNA]</scope>
</reference>
<dbReference type="PROSITE" id="PS00136">
    <property type="entry name" value="SUBTILASE_ASP"/>
    <property type="match status" value="1"/>
</dbReference>
<dbReference type="InterPro" id="IPR022398">
    <property type="entry name" value="Peptidase_S8_His-AS"/>
</dbReference>
<name>A0AAN0IEQ1_AMPQE</name>
<dbReference type="PANTHER" id="PTHR43806">
    <property type="entry name" value="PEPTIDASE S8"/>
    <property type="match status" value="1"/>
</dbReference>
<dbReference type="FunFam" id="3.40.50.200:FF:000016">
    <property type="entry name" value="Proprotein convertase subtilisin/kexin type 9"/>
    <property type="match status" value="1"/>
</dbReference>
<dbReference type="InterPro" id="IPR036852">
    <property type="entry name" value="Peptidase_S8/S53_dom_sf"/>
</dbReference>
<sequence>MNIPSEATDRQKPLKRQLSSSLKYLFLSQIMSAKQALLITSIFLLSLCLEGVAAQRSSKIIRAKRNVVLKGFYFVSVVESEDISSVIKELTDKERNGSFPPGFKMEIHGNASEVAHGFFARFSEVALNEITKNDKVESIFEDHIMKGGSALPSPGEEATNVTTSAAANSSTPFTRIVTTWGLDRLDQDSIRYDHHYTTPCGLTGKGVDVYVLDSGIFYEHKEFQGRASSPGCDPIDQIFNTSKNGADFTGHGTHVAGTVGGKKFGVAPGVNLFSVRVLDTQNSGSANSLVLGAECVVKSVERRKRPSIVNLSIYGDKNLLVKRALDTLMRKGITVIGIAGNSKTKPKNSCKVGPGSIQGIITASASTKSDEPLMYSNAGTCVDLYAPGAEILSASTNCKNCRSTRQGSSMAAPHVTGAVALLLEKCPTMKPWRVKYILRSQMTKENKLNFSRMPRIYQSMTPNLLLHTSSLQCDLEC</sequence>
<evidence type="ECO:0000256" key="5">
    <source>
        <dbReference type="PROSITE-ProRule" id="PRU01240"/>
    </source>
</evidence>
<evidence type="ECO:0000256" key="2">
    <source>
        <dbReference type="ARBA" id="ARBA00022670"/>
    </source>
</evidence>
<evidence type="ECO:0000313" key="8">
    <source>
        <dbReference type="Proteomes" id="UP000007879"/>
    </source>
</evidence>
<feature type="domain" description="Peptidase S8/S53" evidence="6">
    <location>
        <begin position="204"/>
        <end position="449"/>
    </location>
</feature>
<evidence type="ECO:0000256" key="3">
    <source>
        <dbReference type="ARBA" id="ARBA00022801"/>
    </source>
</evidence>
<dbReference type="PROSITE" id="PS00137">
    <property type="entry name" value="SUBTILASE_HIS"/>
    <property type="match status" value="1"/>
</dbReference>
<dbReference type="PROSITE" id="PS51892">
    <property type="entry name" value="SUBTILASE"/>
    <property type="match status" value="1"/>
</dbReference>
<dbReference type="InterPro" id="IPR050131">
    <property type="entry name" value="Peptidase_S8_subtilisin-like"/>
</dbReference>
<dbReference type="GO" id="GO:0005615">
    <property type="term" value="C:extracellular space"/>
    <property type="evidence" value="ECO:0007669"/>
    <property type="project" value="TreeGrafter"/>
</dbReference>
<reference evidence="7" key="2">
    <citation type="submission" date="2024-06" db="UniProtKB">
        <authorList>
            <consortium name="EnsemblMetazoa"/>
        </authorList>
    </citation>
    <scope>IDENTIFICATION</scope>
</reference>
<dbReference type="InterPro" id="IPR000209">
    <property type="entry name" value="Peptidase_S8/S53_dom"/>
</dbReference>
<proteinExistence type="inferred from homology"/>
<dbReference type="InterPro" id="IPR023827">
    <property type="entry name" value="Peptidase_S8_Asp-AS"/>
</dbReference>
<dbReference type="GO" id="GO:0004252">
    <property type="term" value="F:serine-type endopeptidase activity"/>
    <property type="evidence" value="ECO:0007669"/>
    <property type="project" value="UniProtKB-UniRule"/>
</dbReference>
<protein>
    <recommendedName>
        <fullName evidence="6">Peptidase S8/S53 domain-containing protein</fullName>
    </recommendedName>
</protein>
<feature type="active site" description="Charge relay system" evidence="5">
    <location>
        <position position="409"/>
    </location>
</feature>
<dbReference type="InterPro" id="IPR034193">
    <property type="entry name" value="PCSK9_ProteinaseK-like"/>
</dbReference>
<dbReference type="Pfam" id="PF00082">
    <property type="entry name" value="Peptidase_S8"/>
    <property type="match status" value="1"/>
</dbReference>
<accession>A0AAN0IEQ1</accession>
<evidence type="ECO:0000256" key="4">
    <source>
        <dbReference type="ARBA" id="ARBA00022825"/>
    </source>
</evidence>
<evidence type="ECO:0000313" key="7">
    <source>
        <dbReference type="EnsemblMetazoa" id="XP_003387034.2"/>
    </source>
</evidence>